<comment type="caution">
    <text evidence="2">The sequence shown here is derived from an EMBL/GenBank/DDBJ whole genome shotgun (WGS) entry which is preliminary data.</text>
</comment>
<dbReference type="OrthoDB" id="165257at2759"/>
<evidence type="ECO:0000256" key="1">
    <source>
        <dbReference type="SAM" id="Phobius"/>
    </source>
</evidence>
<name>A0A024FXN9_9STRA</name>
<sequence>MESHWHVDDSMTANEIIATVAFSGLLLFCVVFLAQFWIARSEDKKTKDYGKKGCGYTESNKMTSKKCDEIRRVSLQKAEMLRRRVMLRNVDREIDKVSGCSVSESFSSSSQELDSANSTQYTFQQIKYLNEIAADCTIQLEIVARCNGQQHKHELIQALQILLDVITFYLAPEHRDLNKVTIFCNSLVKHDGLTRLQHLQKEADNEIQLLATAIIEKAVPAIWH</sequence>
<gene>
    <name evidence="2" type="ORF">BN9_000580</name>
</gene>
<accession>A0A024FXN9</accession>
<evidence type="ECO:0000313" key="3">
    <source>
        <dbReference type="Proteomes" id="UP000053237"/>
    </source>
</evidence>
<dbReference type="InParanoid" id="A0A024FXN9"/>
<dbReference type="EMBL" id="CAIX01000001">
    <property type="protein sequence ID" value="CCI39275.1"/>
    <property type="molecule type" value="Genomic_DNA"/>
</dbReference>
<evidence type="ECO:0000313" key="2">
    <source>
        <dbReference type="EMBL" id="CCI39275.1"/>
    </source>
</evidence>
<dbReference type="AlphaFoldDB" id="A0A024FXN9"/>
<reference evidence="2 3" key="1">
    <citation type="submission" date="2012-05" db="EMBL/GenBank/DDBJ databases">
        <title>Recombination and specialization in a pathogen metapopulation.</title>
        <authorList>
            <person name="Gardiner A."/>
            <person name="Kemen E."/>
            <person name="Schultz-Larsen T."/>
            <person name="MacLean D."/>
            <person name="Van Oosterhout C."/>
            <person name="Jones J.D.G."/>
        </authorList>
    </citation>
    <scope>NUCLEOTIDE SEQUENCE [LARGE SCALE GENOMIC DNA]</scope>
    <source>
        <strain evidence="2 3">Ac Nc2</strain>
    </source>
</reference>
<dbReference type="Proteomes" id="UP000053237">
    <property type="component" value="Unassembled WGS sequence"/>
</dbReference>
<feature type="transmembrane region" description="Helical" evidence="1">
    <location>
        <begin position="16"/>
        <end position="38"/>
    </location>
</feature>
<keyword evidence="1" id="KW-0812">Transmembrane</keyword>
<organism evidence="2 3">
    <name type="scientific">Albugo candida</name>
    <dbReference type="NCBI Taxonomy" id="65357"/>
    <lineage>
        <taxon>Eukaryota</taxon>
        <taxon>Sar</taxon>
        <taxon>Stramenopiles</taxon>
        <taxon>Oomycota</taxon>
        <taxon>Peronosporomycetes</taxon>
        <taxon>Albuginales</taxon>
        <taxon>Albuginaceae</taxon>
        <taxon>Albugo</taxon>
    </lineage>
</organism>
<protein>
    <submittedName>
        <fullName evidence="2">Uncharacterized protein</fullName>
    </submittedName>
</protein>
<keyword evidence="1" id="KW-1133">Transmembrane helix</keyword>
<proteinExistence type="predicted"/>
<keyword evidence="3" id="KW-1185">Reference proteome</keyword>
<keyword evidence="1" id="KW-0472">Membrane</keyword>